<feature type="compositionally biased region" description="Low complexity" evidence="1">
    <location>
        <begin position="1"/>
        <end position="14"/>
    </location>
</feature>
<dbReference type="Proteomes" id="UP000695562">
    <property type="component" value="Unassembled WGS sequence"/>
</dbReference>
<evidence type="ECO:0000313" key="3">
    <source>
        <dbReference type="Proteomes" id="UP000695562"/>
    </source>
</evidence>
<evidence type="ECO:0000256" key="1">
    <source>
        <dbReference type="SAM" id="MobiDB-lite"/>
    </source>
</evidence>
<protein>
    <submittedName>
        <fullName evidence="2">Uncharacterized protein</fullName>
    </submittedName>
</protein>
<sequence length="181" mass="21459">HYFCQPQQQQQQQQHHNHHEPQRQYPNSPTPSVQTTISIDSEDSKYILYYHEKQSSPIPKPFEVHCEVNERRETVYSKLYHLIFPFTPQFEIKAVKLNLFGGYHNILHVIFKDNFSANDYYLLSKDPLIQAKVILDINKQHCQEKSLAYTITLPEDWVISDIKHKTIPMKFSAVEVKYSKK</sequence>
<dbReference type="AlphaFoldDB" id="A0A8J4PNH0"/>
<feature type="compositionally biased region" description="Polar residues" evidence="1">
    <location>
        <begin position="25"/>
        <end position="34"/>
    </location>
</feature>
<evidence type="ECO:0000313" key="2">
    <source>
        <dbReference type="EMBL" id="KAF2070310.1"/>
    </source>
</evidence>
<name>A0A8J4PNH0_9MYCE</name>
<gene>
    <name evidence="2" type="ORF">CYY_008378</name>
</gene>
<feature type="non-terminal residue" evidence="2">
    <location>
        <position position="1"/>
    </location>
</feature>
<comment type="caution">
    <text evidence="2">The sequence shown here is derived from an EMBL/GenBank/DDBJ whole genome shotgun (WGS) entry which is preliminary data.</text>
</comment>
<accession>A0A8J4PNH0</accession>
<dbReference type="EMBL" id="AJWJ01000510">
    <property type="protein sequence ID" value="KAF2070310.1"/>
    <property type="molecule type" value="Genomic_DNA"/>
</dbReference>
<keyword evidence="3" id="KW-1185">Reference proteome</keyword>
<proteinExistence type="predicted"/>
<reference evidence="2" key="1">
    <citation type="submission" date="2020-01" db="EMBL/GenBank/DDBJ databases">
        <title>Development of genomics and gene disruption for Polysphondylium violaceum indicates a role for the polyketide synthase stlB in stalk morphogenesis.</title>
        <authorList>
            <person name="Narita B."/>
            <person name="Kawabe Y."/>
            <person name="Kin K."/>
            <person name="Saito T."/>
            <person name="Gibbs R."/>
            <person name="Kuspa A."/>
            <person name="Muzny D."/>
            <person name="Queller D."/>
            <person name="Richards S."/>
            <person name="Strassman J."/>
            <person name="Sucgang R."/>
            <person name="Worley K."/>
            <person name="Schaap P."/>
        </authorList>
    </citation>
    <scope>NUCLEOTIDE SEQUENCE</scope>
    <source>
        <strain evidence="2">QSvi11</strain>
    </source>
</reference>
<feature type="region of interest" description="Disordered" evidence="1">
    <location>
        <begin position="1"/>
        <end position="34"/>
    </location>
</feature>
<organism evidence="2 3">
    <name type="scientific">Polysphondylium violaceum</name>
    <dbReference type="NCBI Taxonomy" id="133409"/>
    <lineage>
        <taxon>Eukaryota</taxon>
        <taxon>Amoebozoa</taxon>
        <taxon>Evosea</taxon>
        <taxon>Eumycetozoa</taxon>
        <taxon>Dictyostelia</taxon>
        <taxon>Dictyosteliales</taxon>
        <taxon>Dictyosteliaceae</taxon>
        <taxon>Polysphondylium</taxon>
    </lineage>
</organism>